<sequence length="242" mass="27084">MRKSICFFLVALSFISAKGYAQSVADTQPQTDLGYTVSNSSLSYADTENLRKKYFHLSYSSTKLIPDGTGSDWGYRSKYGVSLTFGKSYYLHKNPIARMLYIGIDATWIDLTYTYYKYNMGDLFGGMDFGMGKEDMYIKDYQAEIAMQVGPSIHVYPVGKMHIEAYFRYAPTFSLLVEDGDFGGNYATYFVSGGAVSYHCIGLGAEARFGSCKYKSFGGDGEDGTGGKTKLRGYRVYLSFRF</sequence>
<evidence type="ECO:0000313" key="3">
    <source>
        <dbReference type="Proteomes" id="UP000823636"/>
    </source>
</evidence>
<dbReference type="EMBL" id="JADIMW010000088">
    <property type="protein sequence ID" value="MBO8439012.1"/>
    <property type="molecule type" value="Genomic_DNA"/>
</dbReference>
<keyword evidence="1" id="KW-0732">Signal</keyword>
<gene>
    <name evidence="2" type="ORF">IAC54_09000</name>
</gene>
<organism evidence="2 3">
    <name type="scientific">Candidatus Caccoplasma merdipullorum</name>
    <dbReference type="NCBI Taxonomy" id="2840718"/>
    <lineage>
        <taxon>Bacteria</taxon>
        <taxon>Pseudomonadati</taxon>
        <taxon>Bacteroidota</taxon>
        <taxon>Bacteroidia</taxon>
        <taxon>Bacteroidales</taxon>
        <taxon>Bacteroidaceae</taxon>
        <taxon>Bacteroidaceae incertae sedis</taxon>
        <taxon>Candidatus Caccoplasma</taxon>
    </lineage>
</organism>
<evidence type="ECO:0008006" key="4">
    <source>
        <dbReference type="Google" id="ProtNLM"/>
    </source>
</evidence>
<reference evidence="2" key="2">
    <citation type="journal article" date="2021" name="PeerJ">
        <title>Extensive microbial diversity within the chicken gut microbiome revealed by metagenomics and culture.</title>
        <authorList>
            <person name="Gilroy R."/>
            <person name="Ravi A."/>
            <person name="Getino M."/>
            <person name="Pursley I."/>
            <person name="Horton D.L."/>
            <person name="Alikhan N.F."/>
            <person name="Baker D."/>
            <person name="Gharbi K."/>
            <person name="Hall N."/>
            <person name="Watson M."/>
            <person name="Adriaenssens E.M."/>
            <person name="Foster-Nyarko E."/>
            <person name="Jarju S."/>
            <person name="Secka A."/>
            <person name="Antonio M."/>
            <person name="Oren A."/>
            <person name="Chaudhuri R.R."/>
            <person name="La Ragione R."/>
            <person name="Hildebrand F."/>
            <person name="Pallen M.J."/>
        </authorList>
    </citation>
    <scope>NUCLEOTIDE SEQUENCE</scope>
    <source>
        <strain evidence="2">G3-4614</strain>
    </source>
</reference>
<accession>A0A9D9H8C2</accession>
<feature type="chain" id="PRO_5038616131" description="Outer membrane protein beta-barrel domain-containing protein" evidence="1">
    <location>
        <begin position="22"/>
        <end position="242"/>
    </location>
</feature>
<comment type="caution">
    <text evidence="2">The sequence shown here is derived from an EMBL/GenBank/DDBJ whole genome shotgun (WGS) entry which is preliminary data.</text>
</comment>
<proteinExistence type="predicted"/>
<evidence type="ECO:0000313" key="2">
    <source>
        <dbReference type="EMBL" id="MBO8439012.1"/>
    </source>
</evidence>
<feature type="signal peptide" evidence="1">
    <location>
        <begin position="1"/>
        <end position="21"/>
    </location>
</feature>
<name>A0A9D9H8C2_9BACT</name>
<evidence type="ECO:0000256" key="1">
    <source>
        <dbReference type="SAM" id="SignalP"/>
    </source>
</evidence>
<dbReference type="Proteomes" id="UP000823636">
    <property type="component" value="Unassembled WGS sequence"/>
</dbReference>
<dbReference type="AlphaFoldDB" id="A0A9D9H8C2"/>
<protein>
    <recommendedName>
        <fullName evidence="4">Outer membrane protein beta-barrel domain-containing protein</fullName>
    </recommendedName>
</protein>
<reference evidence="2" key="1">
    <citation type="submission" date="2020-10" db="EMBL/GenBank/DDBJ databases">
        <authorList>
            <person name="Gilroy R."/>
        </authorList>
    </citation>
    <scope>NUCLEOTIDE SEQUENCE</scope>
    <source>
        <strain evidence="2">G3-4614</strain>
    </source>
</reference>